<dbReference type="InterPro" id="IPR027546">
    <property type="entry name" value="Sirtuin_class_III"/>
</dbReference>
<dbReference type="PANTHER" id="PTHR11085">
    <property type="entry name" value="NAD-DEPENDENT PROTEIN DEACYLASE SIRTUIN-5, MITOCHONDRIAL-RELATED"/>
    <property type="match status" value="1"/>
</dbReference>
<name>A0A645FYY7_9ZZZZ</name>
<keyword evidence="1" id="KW-0808">Transferase</keyword>
<feature type="domain" description="Deacetylase sirtuin-type" evidence="3">
    <location>
        <begin position="1"/>
        <end position="228"/>
    </location>
</feature>
<dbReference type="AlphaFoldDB" id="A0A645FYY7"/>
<dbReference type="PROSITE" id="PS50305">
    <property type="entry name" value="SIRTUIN"/>
    <property type="match status" value="1"/>
</dbReference>
<dbReference type="InterPro" id="IPR026591">
    <property type="entry name" value="Sirtuin_cat_small_dom_sf"/>
</dbReference>
<reference evidence="4" key="1">
    <citation type="submission" date="2019-08" db="EMBL/GenBank/DDBJ databases">
        <authorList>
            <person name="Kucharzyk K."/>
            <person name="Murdoch R.W."/>
            <person name="Higgins S."/>
            <person name="Loffler F."/>
        </authorList>
    </citation>
    <scope>NUCLEOTIDE SEQUENCE</scope>
</reference>
<organism evidence="4">
    <name type="scientific">bioreactor metagenome</name>
    <dbReference type="NCBI Taxonomy" id="1076179"/>
    <lineage>
        <taxon>unclassified sequences</taxon>
        <taxon>metagenomes</taxon>
        <taxon>ecological metagenomes</taxon>
    </lineage>
</organism>
<gene>
    <name evidence="4" type="primary">cobB_38</name>
    <name evidence="4" type="ORF">SDC9_164473</name>
</gene>
<evidence type="ECO:0000313" key="4">
    <source>
        <dbReference type="EMBL" id="MPN17123.1"/>
    </source>
</evidence>
<sequence length="228" mass="25332">MKKHIVVFTGSGISAESGIRTFRDTGGLWEEHRVEDVATPQGWAANKKLVLEFYNQRRKQLIETTPNKAHILLAELEAKYKVTIITQNVDDLHERAGSSNVVHLHGELRKSCSTVDKSLVYPIDGWELNIGDKCEKGSQLRPYIVWFGEAVPKISDAVLITETADIFCVIGTSLNVYPAASLLEYVPKTAKLFLIDPNPPDNLSSQINVIGSKATDGVEKFIKIIDNE</sequence>
<comment type="caution">
    <text evidence="4">The sequence shown here is derived from an EMBL/GenBank/DDBJ whole genome shotgun (WGS) entry which is preliminary data.</text>
</comment>
<dbReference type="GO" id="GO:0036055">
    <property type="term" value="F:protein-succinyllysine desuccinylase activity"/>
    <property type="evidence" value="ECO:0007669"/>
    <property type="project" value="InterPro"/>
</dbReference>
<keyword evidence="2" id="KW-0520">NAD</keyword>
<accession>A0A645FYY7</accession>
<dbReference type="PANTHER" id="PTHR11085:SF4">
    <property type="entry name" value="NAD-DEPENDENT PROTEIN DEACYLASE"/>
    <property type="match status" value="1"/>
</dbReference>
<evidence type="ECO:0000259" key="3">
    <source>
        <dbReference type="PROSITE" id="PS50305"/>
    </source>
</evidence>
<evidence type="ECO:0000256" key="2">
    <source>
        <dbReference type="ARBA" id="ARBA00023027"/>
    </source>
</evidence>
<dbReference type="CDD" id="cd01412">
    <property type="entry name" value="SIRT5_Af1_CobB"/>
    <property type="match status" value="1"/>
</dbReference>
<dbReference type="SUPFAM" id="SSF52467">
    <property type="entry name" value="DHS-like NAD/FAD-binding domain"/>
    <property type="match status" value="1"/>
</dbReference>
<dbReference type="EC" id="3.5.1.-" evidence="4"/>
<keyword evidence="4" id="KW-0378">Hydrolase</keyword>
<dbReference type="GO" id="GO:0070403">
    <property type="term" value="F:NAD+ binding"/>
    <property type="evidence" value="ECO:0007669"/>
    <property type="project" value="InterPro"/>
</dbReference>
<proteinExistence type="predicted"/>
<dbReference type="EMBL" id="VSSQ01064167">
    <property type="protein sequence ID" value="MPN17123.1"/>
    <property type="molecule type" value="Genomic_DNA"/>
</dbReference>
<dbReference type="InterPro" id="IPR029035">
    <property type="entry name" value="DHS-like_NAD/FAD-binding_dom"/>
</dbReference>
<dbReference type="Gene3D" id="3.40.50.1220">
    <property type="entry name" value="TPP-binding domain"/>
    <property type="match status" value="1"/>
</dbReference>
<evidence type="ECO:0000256" key="1">
    <source>
        <dbReference type="ARBA" id="ARBA00022679"/>
    </source>
</evidence>
<dbReference type="GO" id="GO:0036054">
    <property type="term" value="F:protein-malonyllysine demalonylase activity"/>
    <property type="evidence" value="ECO:0007669"/>
    <property type="project" value="InterPro"/>
</dbReference>
<dbReference type="InterPro" id="IPR050134">
    <property type="entry name" value="NAD-dep_sirtuin_deacylases"/>
</dbReference>
<protein>
    <submittedName>
        <fullName evidence="4">NAD-dependent protein deacylase</fullName>
        <ecNumber evidence="4">3.5.1.-</ecNumber>
    </submittedName>
</protein>
<dbReference type="Gene3D" id="3.30.1600.10">
    <property type="entry name" value="SIR2/SIRT2 'Small Domain"/>
    <property type="match status" value="1"/>
</dbReference>
<dbReference type="GO" id="GO:0017136">
    <property type="term" value="F:histone deacetylase activity, NAD-dependent"/>
    <property type="evidence" value="ECO:0007669"/>
    <property type="project" value="TreeGrafter"/>
</dbReference>
<dbReference type="Pfam" id="PF02146">
    <property type="entry name" value="SIR2"/>
    <property type="match status" value="1"/>
</dbReference>
<dbReference type="InterPro" id="IPR003000">
    <property type="entry name" value="Sirtuin"/>
</dbReference>
<dbReference type="InterPro" id="IPR026590">
    <property type="entry name" value="Ssirtuin_cat_dom"/>
</dbReference>